<dbReference type="SUPFAM" id="SSF50494">
    <property type="entry name" value="Trypsin-like serine proteases"/>
    <property type="match status" value="1"/>
</dbReference>
<dbReference type="InterPro" id="IPR051201">
    <property type="entry name" value="Chloro_Bact_Ser_Proteases"/>
</dbReference>
<keyword evidence="2" id="KW-0645">Protease</keyword>
<dbReference type="PANTHER" id="PTHR43343">
    <property type="entry name" value="PEPTIDASE S12"/>
    <property type="match status" value="1"/>
</dbReference>
<reference evidence="5" key="1">
    <citation type="submission" date="2020-02" db="EMBL/GenBank/DDBJ databases">
        <authorList>
            <person name="Meier V. D."/>
        </authorList>
    </citation>
    <scope>NUCLEOTIDE SEQUENCE</scope>
    <source>
        <strain evidence="5">AVDCRST_MAG07</strain>
    </source>
</reference>
<sequence length="429" mass="44000">MATNDGRGAVPAVLLVTVLLAPAVGYGGYAAGRELRDTGAPSALASATPSASATSTPAAASPTPSPSATGTPTELSREARELASRASVRLSPPSGSYLGSGSIVSPDGLVLTNAHVAQPTAPGLARVYDTQVMRELDPDRLVVSMTTGDGPAEPTYLADVLAVDGHLDLAVLKIASFADGRPLPGDLQLPHVPLGSVDDLARGDELTVYGYPALNQGDRLTVRPGVVGTFLPDPLGLVSGERYIVETTADFSGGNSGGMALSNDGALVGVPSSVFTDEAQAQAHKLRAVDLAEPLLSAASTGVPYRSPYPPQATGQEAAEDLGWTDGEYCNSPSSEVFQTSTSDVMGRLRLTGMADGEDVLMVLRDGGEVVKVQVEAYDADDACSAVRLPEDAPEDGNVLPGAYELEVLVGPERVSVLRSSVLVTPPGE</sequence>
<evidence type="ECO:0000313" key="5">
    <source>
        <dbReference type="EMBL" id="CAA9307618.1"/>
    </source>
</evidence>
<keyword evidence="3" id="KW-0378">Hydrolase</keyword>
<gene>
    <name evidence="5" type="ORF">AVDCRST_MAG07-203</name>
</gene>
<dbReference type="InterPro" id="IPR009003">
    <property type="entry name" value="Peptidase_S1_PA"/>
</dbReference>
<evidence type="ECO:0000256" key="4">
    <source>
        <dbReference type="SAM" id="MobiDB-lite"/>
    </source>
</evidence>
<evidence type="ECO:0008006" key="6">
    <source>
        <dbReference type="Google" id="ProtNLM"/>
    </source>
</evidence>
<dbReference type="Gene3D" id="2.40.10.10">
    <property type="entry name" value="Trypsin-like serine proteases"/>
    <property type="match status" value="2"/>
</dbReference>
<evidence type="ECO:0000256" key="2">
    <source>
        <dbReference type="ARBA" id="ARBA00022670"/>
    </source>
</evidence>
<evidence type="ECO:0000256" key="3">
    <source>
        <dbReference type="ARBA" id="ARBA00022801"/>
    </source>
</evidence>
<dbReference type="InterPro" id="IPR043504">
    <property type="entry name" value="Peptidase_S1_PA_chymotrypsin"/>
</dbReference>
<dbReference type="EMBL" id="CADCUB010000015">
    <property type="protein sequence ID" value="CAA9307618.1"/>
    <property type="molecule type" value="Genomic_DNA"/>
</dbReference>
<feature type="compositionally biased region" description="Low complexity" evidence="4">
    <location>
        <begin position="40"/>
        <end position="73"/>
    </location>
</feature>
<protein>
    <recommendedName>
        <fullName evidence="6">Serine protease</fullName>
    </recommendedName>
</protein>
<proteinExistence type="inferred from homology"/>
<dbReference type="GO" id="GO:0006508">
    <property type="term" value="P:proteolysis"/>
    <property type="evidence" value="ECO:0007669"/>
    <property type="project" value="UniProtKB-KW"/>
</dbReference>
<comment type="similarity">
    <text evidence="1">Belongs to the peptidase S1C family.</text>
</comment>
<dbReference type="Pfam" id="PF13365">
    <property type="entry name" value="Trypsin_2"/>
    <property type="match status" value="1"/>
</dbReference>
<evidence type="ECO:0000256" key="1">
    <source>
        <dbReference type="ARBA" id="ARBA00010541"/>
    </source>
</evidence>
<name>A0A6J4KMZ9_9ACTN</name>
<accession>A0A6J4KMZ9</accession>
<organism evidence="5">
    <name type="scientific">uncultured Frankineae bacterium</name>
    <dbReference type="NCBI Taxonomy" id="437475"/>
    <lineage>
        <taxon>Bacteria</taxon>
        <taxon>Bacillati</taxon>
        <taxon>Actinomycetota</taxon>
        <taxon>Actinomycetes</taxon>
        <taxon>Frankiales</taxon>
        <taxon>environmental samples</taxon>
    </lineage>
</organism>
<dbReference type="GO" id="GO:0008233">
    <property type="term" value="F:peptidase activity"/>
    <property type="evidence" value="ECO:0007669"/>
    <property type="project" value="UniProtKB-KW"/>
</dbReference>
<feature type="region of interest" description="Disordered" evidence="4">
    <location>
        <begin position="40"/>
        <end position="93"/>
    </location>
</feature>
<dbReference type="AlphaFoldDB" id="A0A6J4KMZ9"/>
<dbReference type="PANTHER" id="PTHR43343:SF3">
    <property type="entry name" value="PROTEASE DO-LIKE 8, CHLOROPLASTIC"/>
    <property type="match status" value="1"/>
</dbReference>